<keyword evidence="1" id="KW-0812">Transmembrane</keyword>
<sequence length="77" mass="8706">MPTQENRKLFFPLLIFIGMVAVGVNTINKAIASHQTWRLVIAVIPTIMFSAATVLVIMKYKYGSKESEEETDHHTID</sequence>
<dbReference type="AlphaFoldDB" id="A0A3E2NP89"/>
<evidence type="ECO:0000313" key="2">
    <source>
        <dbReference type="EMBL" id="RFZ82804.1"/>
    </source>
</evidence>
<evidence type="ECO:0000313" key="3">
    <source>
        <dbReference type="Proteomes" id="UP000260823"/>
    </source>
</evidence>
<keyword evidence="1" id="KW-1133">Transmembrane helix</keyword>
<feature type="transmembrane region" description="Helical" evidence="1">
    <location>
        <begin position="9"/>
        <end position="27"/>
    </location>
</feature>
<protein>
    <submittedName>
        <fullName evidence="2">Uncharacterized protein</fullName>
    </submittedName>
</protein>
<dbReference type="OrthoDB" id="798043at2"/>
<feature type="transmembrane region" description="Helical" evidence="1">
    <location>
        <begin position="39"/>
        <end position="58"/>
    </location>
</feature>
<keyword evidence="3" id="KW-1185">Reference proteome</keyword>
<comment type="caution">
    <text evidence="2">The sequence shown here is derived from an EMBL/GenBank/DDBJ whole genome shotgun (WGS) entry which is preliminary data.</text>
</comment>
<name>A0A3E2NP89_9SPHI</name>
<proteinExistence type="predicted"/>
<organism evidence="2 3">
    <name type="scientific">Mucilaginibacter terrenus</name>
    <dbReference type="NCBI Taxonomy" id="2482727"/>
    <lineage>
        <taxon>Bacteria</taxon>
        <taxon>Pseudomonadati</taxon>
        <taxon>Bacteroidota</taxon>
        <taxon>Sphingobacteriia</taxon>
        <taxon>Sphingobacteriales</taxon>
        <taxon>Sphingobacteriaceae</taxon>
        <taxon>Mucilaginibacter</taxon>
    </lineage>
</organism>
<dbReference type="EMBL" id="QWDE01000002">
    <property type="protein sequence ID" value="RFZ82804.1"/>
    <property type="molecule type" value="Genomic_DNA"/>
</dbReference>
<dbReference type="RefSeq" id="WP_117383207.1">
    <property type="nucleotide sequence ID" value="NZ_QWDE01000002.1"/>
</dbReference>
<reference evidence="2 3" key="1">
    <citation type="submission" date="2018-08" db="EMBL/GenBank/DDBJ databases">
        <title>Mucilaginibacter terrae sp. nov., isolated from manganese diggings.</title>
        <authorList>
            <person name="Huang Y."/>
            <person name="Zhou Z."/>
        </authorList>
    </citation>
    <scope>NUCLEOTIDE SEQUENCE [LARGE SCALE GENOMIC DNA]</scope>
    <source>
        <strain evidence="2 3">ZH6</strain>
    </source>
</reference>
<accession>A0A3E2NP89</accession>
<evidence type="ECO:0000256" key="1">
    <source>
        <dbReference type="SAM" id="Phobius"/>
    </source>
</evidence>
<dbReference type="Proteomes" id="UP000260823">
    <property type="component" value="Unassembled WGS sequence"/>
</dbReference>
<gene>
    <name evidence="2" type="ORF">DYU05_11610</name>
</gene>
<keyword evidence="1" id="KW-0472">Membrane</keyword>